<dbReference type="Proteomes" id="UP000675781">
    <property type="component" value="Unassembled WGS sequence"/>
</dbReference>
<dbReference type="AlphaFoldDB" id="A0A941ESZ5"/>
<name>A0A941ESZ5_9ACTN</name>
<dbReference type="RefSeq" id="WP_212530387.1">
    <property type="nucleotide sequence ID" value="NZ_JAGSOG010000114.1"/>
</dbReference>
<comment type="caution">
    <text evidence="3">The sequence shown here is derived from an EMBL/GenBank/DDBJ whole genome shotgun (WGS) entry which is preliminary data.</text>
</comment>
<proteinExistence type="inferred from homology"/>
<accession>A0A941ESZ5</accession>
<evidence type="ECO:0000256" key="1">
    <source>
        <dbReference type="ARBA" id="ARBA00006817"/>
    </source>
</evidence>
<feature type="domain" description="Activator of Hsp90 ATPase homologue 1/2-like C-terminal" evidence="2">
    <location>
        <begin position="12"/>
        <end position="132"/>
    </location>
</feature>
<protein>
    <submittedName>
        <fullName evidence="3">SRPBCC domain-containing protein</fullName>
    </submittedName>
</protein>
<reference evidence="3" key="1">
    <citation type="submission" date="2021-04" db="EMBL/GenBank/DDBJ databases">
        <title>Genome based classification of Actinospica acidithermotolerans sp. nov., an actinobacterium isolated from an Indonesian hot spring.</title>
        <authorList>
            <person name="Kusuma A.B."/>
            <person name="Putra K.E."/>
            <person name="Nafisah S."/>
            <person name="Loh J."/>
            <person name="Nouioui I."/>
            <person name="Goodfellow M."/>
        </authorList>
    </citation>
    <scope>NUCLEOTIDE SEQUENCE</scope>
    <source>
        <strain evidence="3">CSCA 57</strain>
    </source>
</reference>
<dbReference type="InterPro" id="IPR013538">
    <property type="entry name" value="ASHA1/2-like_C"/>
</dbReference>
<gene>
    <name evidence="3" type="ORF">KDL01_21665</name>
</gene>
<evidence type="ECO:0000259" key="2">
    <source>
        <dbReference type="Pfam" id="PF08327"/>
    </source>
</evidence>
<dbReference type="SUPFAM" id="SSF55961">
    <property type="entry name" value="Bet v1-like"/>
    <property type="match status" value="1"/>
</dbReference>
<dbReference type="InterPro" id="IPR023393">
    <property type="entry name" value="START-like_dom_sf"/>
</dbReference>
<evidence type="ECO:0000313" key="4">
    <source>
        <dbReference type="Proteomes" id="UP000675781"/>
    </source>
</evidence>
<organism evidence="3 4">
    <name type="scientific">Actinospica durhamensis</name>
    <dbReference type="NCBI Taxonomy" id="1508375"/>
    <lineage>
        <taxon>Bacteria</taxon>
        <taxon>Bacillati</taxon>
        <taxon>Actinomycetota</taxon>
        <taxon>Actinomycetes</taxon>
        <taxon>Catenulisporales</taxon>
        <taxon>Actinospicaceae</taxon>
        <taxon>Actinospica</taxon>
    </lineage>
</organism>
<keyword evidence="4" id="KW-1185">Reference proteome</keyword>
<sequence length="151" mass="17370">MSDIRHRVGVFAPQQQVFDKLGTIEGLRGWWTRDVRGDDREGGNLEFYFGGGDVPAAVMRVTELTPSERVVWECVEGPKDWIGTTLTFELYPGPEERETVVRFTHGDWREPAEFLHHCSTRWAQYLISLKTGLEDGRWQPDAEMPMISSWA</sequence>
<dbReference type="Gene3D" id="3.30.530.20">
    <property type="match status" value="1"/>
</dbReference>
<dbReference type="Pfam" id="PF08327">
    <property type="entry name" value="AHSA1"/>
    <property type="match status" value="1"/>
</dbReference>
<dbReference type="CDD" id="cd07814">
    <property type="entry name" value="SRPBCC_CalC_Aha1-like"/>
    <property type="match status" value="1"/>
</dbReference>
<dbReference type="EMBL" id="JAGSOG010000114">
    <property type="protein sequence ID" value="MBR7835897.1"/>
    <property type="molecule type" value="Genomic_DNA"/>
</dbReference>
<comment type="similarity">
    <text evidence="1">Belongs to the AHA1 family.</text>
</comment>
<evidence type="ECO:0000313" key="3">
    <source>
        <dbReference type="EMBL" id="MBR7835897.1"/>
    </source>
</evidence>